<feature type="compositionally biased region" description="Polar residues" evidence="1">
    <location>
        <begin position="1203"/>
        <end position="1222"/>
    </location>
</feature>
<feature type="compositionally biased region" description="Low complexity" evidence="1">
    <location>
        <begin position="1729"/>
        <end position="1740"/>
    </location>
</feature>
<feature type="compositionally biased region" description="Low complexity" evidence="1">
    <location>
        <begin position="1850"/>
        <end position="1860"/>
    </location>
</feature>
<feature type="compositionally biased region" description="Low complexity" evidence="1">
    <location>
        <begin position="63"/>
        <end position="89"/>
    </location>
</feature>
<feature type="compositionally biased region" description="Basic and acidic residues" evidence="1">
    <location>
        <begin position="1230"/>
        <end position="1239"/>
    </location>
</feature>
<feature type="region of interest" description="Disordered" evidence="1">
    <location>
        <begin position="2159"/>
        <end position="2204"/>
    </location>
</feature>
<feature type="region of interest" description="Disordered" evidence="1">
    <location>
        <begin position="1720"/>
        <end position="1746"/>
    </location>
</feature>
<feature type="compositionally biased region" description="Polar residues" evidence="1">
    <location>
        <begin position="975"/>
        <end position="984"/>
    </location>
</feature>
<feature type="region of interest" description="Disordered" evidence="1">
    <location>
        <begin position="1537"/>
        <end position="1594"/>
    </location>
</feature>
<feature type="region of interest" description="Disordered" evidence="1">
    <location>
        <begin position="968"/>
        <end position="1019"/>
    </location>
</feature>
<feature type="compositionally biased region" description="Low complexity" evidence="1">
    <location>
        <begin position="2253"/>
        <end position="2301"/>
    </location>
</feature>
<proteinExistence type="predicted"/>
<feature type="compositionally biased region" description="Low complexity" evidence="1">
    <location>
        <begin position="931"/>
        <end position="948"/>
    </location>
</feature>
<dbReference type="EMBL" id="LJIJ01000570">
    <property type="protein sequence ID" value="ODM96159.1"/>
    <property type="molecule type" value="Genomic_DNA"/>
</dbReference>
<feature type="region of interest" description="Disordered" evidence="1">
    <location>
        <begin position="1402"/>
        <end position="1494"/>
    </location>
</feature>
<feature type="region of interest" description="Disordered" evidence="1">
    <location>
        <begin position="2235"/>
        <end position="2301"/>
    </location>
</feature>
<feature type="compositionally biased region" description="Low complexity" evidence="1">
    <location>
        <begin position="324"/>
        <end position="340"/>
    </location>
</feature>
<feature type="compositionally biased region" description="Polar residues" evidence="1">
    <location>
        <begin position="2239"/>
        <end position="2252"/>
    </location>
</feature>
<comment type="caution">
    <text evidence="2">The sequence shown here is derived from an EMBL/GenBank/DDBJ whole genome shotgun (WGS) entry which is preliminary data.</text>
</comment>
<dbReference type="OMA" id="VHMVHAT"/>
<feature type="compositionally biased region" description="Polar residues" evidence="1">
    <location>
        <begin position="1137"/>
        <end position="1150"/>
    </location>
</feature>
<gene>
    <name evidence="2" type="ORF">Ocin01_10519</name>
</gene>
<feature type="region of interest" description="Disordered" evidence="1">
    <location>
        <begin position="1121"/>
        <end position="1264"/>
    </location>
</feature>
<name>A0A1D2MSQ9_ORCCI</name>
<feature type="compositionally biased region" description="Polar residues" evidence="1">
    <location>
        <begin position="1240"/>
        <end position="1257"/>
    </location>
</feature>
<dbReference type="Proteomes" id="UP000094527">
    <property type="component" value="Unassembled WGS sequence"/>
</dbReference>
<feature type="region of interest" description="Disordered" evidence="1">
    <location>
        <begin position="1849"/>
        <end position="1880"/>
    </location>
</feature>
<feature type="region of interest" description="Disordered" evidence="1">
    <location>
        <begin position="2313"/>
        <end position="2367"/>
    </location>
</feature>
<evidence type="ECO:0000256" key="1">
    <source>
        <dbReference type="SAM" id="MobiDB-lite"/>
    </source>
</evidence>
<feature type="compositionally biased region" description="Low complexity" evidence="1">
    <location>
        <begin position="27"/>
        <end position="37"/>
    </location>
</feature>
<feature type="region of interest" description="Disordered" evidence="1">
    <location>
        <begin position="2080"/>
        <end position="2102"/>
    </location>
</feature>
<feature type="compositionally biased region" description="Low complexity" evidence="1">
    <location>
        <begin position="460"/>
        <end position="483"/>
    </location>
</feature>
<organism evidence="2 3">
    <name type="scientific">Orchesella cincta</name>
    <name type="common">Springtail</name>
    <name type="synonym">Podura cincta</name>
    <dbReference type="NCBI Taxonomy" id="48709"/>
    <lineage>
        <taxon>Eukaryota</taxon>
        <taxon>Metazoa</taxon>
        <taxon>Ecdysozoa</taxon>
        <taxon>Arthropoda</taxon>
        <taxon>Hexapoda</taxon>
        <taxon>Collembola</taxon>
        <taxon>Entomobryomorpha</taxon>
        <taxon>Entomobryoidea</taxon>
        <taxon>Orchesellidae</taxon>
        <taxon>Orchesellinae</taxon>
        <taxon>Orchesella</taxon>
    </lineage>
</organism>
<feature type="compositionally biased region" description="Polar residues" evidence="1">
    <location>
        <begin position="2048"/>
        <end position="2060"/>
    </location>
</feature>
<feature type="compositionally biased region" description="Basic residues" evidence="1">
    <location>
        <begin position="2416"/>
        <end position="2431"/>
    </location>
</feature>
<feature type="compositionally biased region" description="Polar residues" evidence="1">
    <location>
        <begin position="505"/>
        <end position="523"/>
    </location>
</feature>
<sequence length="2507" mass="270208">MSSNVTSQDDESWRRQRSTSPASKQVASASTASSIATFSRGKVGRSSVREMSQRFEGSSGDVSDTTIKASSSTTSISSEVRSSSTGRDSPSMLRGTRADSPSRIPLSIKSTTVTTLTTATGAGGVVKDIRENIQTSEMTGVSSSAQSFETGEPGEVCKVREQNYQQQTIESSGGGSRTTVVQSRVVTSGSKSSTRSTARSFLTDQSPIQNLEDVIDRMRGEDRELMPTFGDQEGEAGSIQSNQGRNLLNKFIGAQVIMQAVEPMLKAQKVSMSSSLEQSGVDVETEMDTSKLREMLESCEGEEERDRIQCRIKSLGGSSSVEVVERSSSTQLIQQSSTASESGDQQQPVGGTISASSTSTDVTGELMPLILGQLQSSLDSISASASTSSVVGGGGAGASAASSSHNIVGSQFHQLSHSSAHISSNNSVKSLGNSNKCNANTSLVGNSSSASSVVGANVGSGEASAGNNSSNSVISGGTSSSGGLPRRDEESSTGTSSEECLFDSGTESGEDLSTNVSTSSAVGNGTAPPADDEAAQPSISSSASLPAATLASVVDSQLPSQYDNASGEFSCFIEELKNSLKRNTNKESLLRSYCKNSAEALLSSGEGAFSVDTQNYTPSSQSFSDFNSIINSTAASFATSGSSFSGETERISNEATVPIGELTTNSGFNNSARQENKSDSSLVQQVDKVLTLLRDSLLKDPSCLAKIPGNPDINTCDPSKGKELIALIDRLKYSLSAEDGHSDTENSFQVNPCETRETVSNLNLASASSVSGCVGVEDTGHSSMLGWSQPRPPDIVPFPVARSSSNPWVGDIPTSSSVTSTPSGIYQNNQMAVEAPYIAAASDSSKVEHVDGVPWKIRLARRRSHPRSHTVGVTQEELAQARRLFEESTGFRLEDREPRQQQQQQPHHNQSVYSNMQDLSSVGTSDSFSYANAPTSTNNNNNHSNINNYRESDATVVGTVPDYASAYTSEKTEDNTPLSPSSVTFPHDSSHQGVMSSGGGDQRTEMMPSANGSGVAKPSWQTDVEKRLTSIPRPFVPFVKNATQFYEGYQPPPERRMTYASIDDSCSMAGGVAGNLKIKPFRTYSLDNNKTTSTSSATQDDPSKSFFTPQETVQIAIHQAAIKKQMSEEEDRRKQRNSLSSQQVHGSSGVKQDRDYSLGMPKPYSPPHAKKQQQQHQQQPPPKSEESDSVPNEQLRQYEIPSSPAQSSQPMGYSSSFQSGDSGYTEESGPESHQKDDQSVTRYDSSSLNAPVTTSIPITSSNNMNNTVNIISSSVSGLVNDPANPSNVITYTATPSGGFMHQQQQSPQRIENVQISLKELNTSEFPQLQIAITLNTNNGPANSDNGSGTGGSSQTVYTTIPTNAITTTSSSNVGANLQAANNSGMTNSARSLQMDMSSGSAAFLSNDEGQTPTSVSRAIRYKSKNERKKRMKRANTIDIPHPPGLLLHSNNDNDDDSEMEDEEDSDSNNYRTMKNNASGNTNQSLKGQPFNPKTEGDRKFLAFLEKNNALSESRPLRPSYLGVNDRQWTSRFSNLKTSFDTSSQGSSPSASPVPSPLRPPRSVSEMALAQGKQGAASGDSFNKPVWANTDKSQLPPQVRNKLHVFENKCYEAPTSDLPSWRSPPPTTMYSGPGSAAQFGSRMMMMPGMKQTVSTNALNQVRNGQPTRFTHHRPVFSSHDNVSMDQRKIHFQGNSFDSKLREQQGPFNVKKPMAVKPQLMQSVNPDPQHHPQSMKMQQSSKGSDGGVHMVHATAGAIEAMKKSAFVPTSLVPVQNVTQSNPTVVFPPGKVSHEDKIDLPWAKKGPESPSSQSRDPNAGRILGTKAIFEQSTIPPSALPTSPVNQSIASTIQQKPYQQQQPKPAKESPTKYPPTTEIPTRYPPTIDVSPHSKFLAAAHGSPNRPPHVSPTPPVGNPQQKLVAFSQMGGSADDFVPVQRPALRTFGVTQSFDEAFKRKLEQQVTSGSIMYPDESKQLQEQYSLPTEAKSQFNTSAGSSENVGPASISVANNSITSTKPEFQQSSGSAFARQLPNSETSPYSQDDDDEDVDNSTMQDVNSSSTAPAPGQEGMILTPVVAKVMRGPQQQRATSTNRLSNLNDDQQNTRLNSARSSLRNIINQYQATSTDSKLDTSPPYPKPQGNLLSLPPLTKSLSGDAIINSSQKPVMSTPHFLSQEEISRRPQESVSSRPSEEPQRPALIPRQKSLSEFPKIANLPKIEPLTVETETNNMQIPVAPARANAAHNQHQSNQMVGATQQQHQQQQSRAVQQQQQQYQQKSVAPPQQQQQQQQVKMSHQQLQQIQQQQQQQIAKQIQIQQQQQAASKSTRSYPDSLQRTSSGSSIFSRAKNLFFGSQDGAPPSTKLRPKLPTQPKVITFPKQFEAQMSPDSAEKKQRELATYFKQQQQQEFLMQSAGITGGKLRKSASHSKIMHRQRSLSDGDEDVDAIFESLFKASVESKAKKSAEAVTSSSSKSVESTMVQSFLSASSLRAQRDANTMKYLTIEYPGSPNE</sequence>
<feature type="region of interest" description="Disordered" evidence="1">
    <location>
        <begin position="2119"/>
        <end position="2139"/>
    </location>
</feature>
<dbReference type="STRING" id="48709.A0A1D2MSQ9"/>
<feature type="region of interest" description="Disordered" evidence="1">
    <location>
        <begin position="1"/>
        <end position="106"/>
    </location>
</feature>
<feature type="compositionally biased region" description="Polar residues" evidence="1">
    <location>
        <begin position="2013"/>
        <end position="2038"/>
    </location>
</feature>
<feature type="compositionally biased region" description="Polar residues" evidence="1">
    <location>
        <begin position="906"/>
        <end position="930"/>
    </location>
</feature>
<feature type="compositionally biased region" description="Polar residues" evidence="1">
    <location>
        <begin position="2081"/>
        <end position="2102"/>
    </location>
</feature>
<feature type="compositionally biased region" description="Acidic residues" evidence="1">
    <location>
        <begin position="1452"/>
        <end position="1466"/>
    </location>
</feature>
<dbReference type="OrthoDB" id="10017054at2759"/>
<protein>
    <submittedName>
        <fullName evidence="2">Uncharacterized protein</fullName>
    </submittedName>
</protein>
<evidence type="ECO:0000313" key="2">
    <source>
        <dbReference type="EMBL" id="ODM96159.1"/>
    </source>
</evidence>
<reference evidence="2 3" key="1">
    <citation type="journal article" date="2016" name="Genome Biol. Evol.">
        <title>Gene Family Evolution Reflects Adaptation to Soil Environmental Stressors in the Genome of the Collembolan Orchesella cincta.</title>
        <authorList>
            <person name="Faddeeva-Vakhrusheva A."/>
            <person name="Derks M.F."/>
            <person name="Anvar S.Y."/>
            <person name="Agamennone V."/>
            <person name="Suring W."/>
            <person name="Smit S."/>
            <person name="van Straalen N.M."/>
            <person name="Roelofs D."/>
        </authorList>
    </citation>
    <scope>NUCLEOTIDE SEQUENCE [LARGE SCALE GENOMIC DNA]</scope>
    <source>
        <tissue evidence="2">Mixed pool</tissue>
    </source>
</reference>
<feature type="compositionally biased region" description="Basic residues" evidence="1">
    <location>
        <begin position="1419"/>
        <end position="1433"/>
    </location>
</feature>
<feature type="compositionally biased region" description="Polar residues" evidence="1">
    <location>
        <begin position="2320"/>
        <end position="2340"/>
    </location>
</feature>
<accession>A0A1D2MSQ9</accession>
<feature type="compositionally biased region" description="Polar residues" evidence="1">
    <location>
        <begin position="1407"/>
        <end position="1416"/>
    </location>
</feature>
<evidence type="ECO:0000313" key="3">
    <source>
        <dbReference type="Proteomes" id="UP000094527"/>
    </source>
</evidence>
<feature type="region of interest" description="Disordered" evidence="1">
    <location>
        <begin position="2013"/>
        <end position="2066"/>
    </location>
</feature>
<feature type="compositionally biased region" description="Polar residues" evidence="1">
    <location>
        <begin position="341"/>
        <end position="360"/>
    </location>
</feature>
<keyword evidence="3" id="KW-1185">Reference proteome</keyword>
<feature type="region of interest" description="Disordered" evidence="1">
    <location>
        <begin position="324"/>
        <end position="360"/>
    </location>
</feature>
<feature type="region of interest" description="Disordered" evidence="1">
    <location>
        <begin position="2416"/>
        <end position="2435"/>
    </location>
</feature>
<feature type="region of interest" description="Disordered" evidence="1">
    <location>
        <begin position="891"/>
        <end position="948"/>
    </location>
</feature>
<feature type="region of interest" description="Disordered" evidence="1">
    <location>
        <begin position="460"/>
        <end position="541"/>
    </location>
</feature>
<feature type="compositionally biased region" description="Polar residues" evidence="1">
    <location>
        <begin position="1470"/>
        <end position="1486"/>
    </location>
</feature>